<dbReference type="Proteomes" id="UP000233440">
    <property type="component" value="Unassembled WGS sequence"/>
</dbReference>
<comment type="similarity">
    <text evidence="5">Belongs to the metal hydrolase YfiT family.</text>
</comment>
<dbReference type="HAMAP" id="MF_01256">
    <property type="entry name" value="YfiT_hydrol"/>
    <property type="match status" value="1"/>
</dbReference>
<comment type="cofactor">
    <cofactor evidence="5">
        <name>Zn(2+)</name>
        <dbReference type="ChEBI" id="CHEBI:29105"/>
    </cofactor>
    <text evidence="5">Binds 1 zinc ion per subunit.</text>
</comment>
<keyword evidence="4 5" id="KW-0862">Zinc</keyword>
<feature type="binding site" evidence="5">
    <location>
        <position position="159"/>
    </location>
    <ligand>
        <name>Zn(2+)</name>
        <dbReference type="ChEBI" id="CHEBI:29105"/>
    </ligand>
</feature>
<dbReference type="OrthoDB" id="9796039at2"/>
<dbReference type="AlphaFoldDB" id="A0A2N3LGP9"/>
<dbReference type="Gene3D" id="1.20.120.450">
    <property type="entry name" value="dinb family like domain"/>
    <property type="match status" value="1"/>
</dbReference>
<feature type="binding site" evidence="5">
    <location>
        <position position="64"/>
    </location>
    <ligand>
        <name>Zn(2+)</name>
        <dbReference type="ChEBI" id="CHEBI:29105"/>
    </ligand>
</feature>
<dbReference type="EMBL" id="PIQO01000015">
    <property type="protein sequence ID" value="PKR83735.1"/>
    <property type="molecule type" value="Genomic_DNA"/>
</dbReference>
<comment type="subunit">
    <text evidence="5">Homodimer.</text>
</comment>
<sequence length="169" mass="20007">MDNRYPIGQFECPNEVQKKDIQMWIKEISTLPSRLNALTVSLDEIKLTKTYRENSWNVRQLIHHIVDSHLNGYMRINLALTEENPVVKTYEESEWAGLTDYNLPVKVSLQLLKSLHERWTYLLENLTDTQLKRTYQYPDGNKMRIEQSIALYAWHGNHHFAHIQLALKD</sequence>
<dbReference type="GO" id="GO:0016787">
    <property type="term" value="F:hydrolase activity"/>
    <property type="evidence" value="ECO:0007669"/>
    <property type="project" value="UniProtKB-UniRule"/>
</dbReference>
<evidence type="ECO:0000256" key="3">
    <source>
        <dbReference type="ARBA" id="ARBA00022801"/>
    </source>
</evidence>
<evidence type="ECO:0000256" key="4">
    <source>
        <dbReference type="ARBA" id="ARBA00022833"/>
    </source>
</evidence>
<comment type="subcellular location">
    <subcellularLocation>
        <location evidence="5">Cytoplasm</location>
    </subcellularLocation>
</comment>
<dbReference type="GO" id="GO:0005737">
    <property type="term" value="C:cytoplasm"/>
    <property type="evidence" value="ECO:0007669"/>
    <property type="project" value="UniProtKB-SubCell"/>
</dbReference>
<evidence type="ECO:0000256" key="1">
    <source>
        <dbReference type="ARBA" id="ARBA00022490"/>
    </source>
</evidence>
<organism evidence="7 8">
    <name type="scientific">Heyndrickxia camelliae</name>
    <dbReference type="NCBI Taxonomy" id="1707093"/>
    <lineage>
        <taxon>Bacteria</taxon>
        <taxon>Bacillati</taxon>
        <taxon>Bacillota</taxon>
        <taxon>Bacilli</taxon>
        <taxon>Bacillales</taxon>
        <taxon>Bacillaceae</taxon>
        <taxon>Heyndrickxia</taxon>
    </lineage>
</organism>
<feature type="domain" description="DinB-like" evidence="6">
    <location>
        <begin position="30"/>
        <end position="163"/>
    </location>
</feature>
<protein>
    <recommendedName>
        <fullName evidence="5">Putative metal-dependent hydrolase CWO92_17130</fullName>
        <ecNumber evidence="5">3.-.-.-</ecNumber>
    </recommendedName>
</protein>
<evidence type="ECO:0000259" key="6">
    <source>
        <dbReference type="Pfam" id="PF12867"/>
    </source>
</evidence>
<dbReference type="InterPro" id="IPR023774">
    <property type="entry name" value="Put_metal_dep_hydrolase_YfiT"/>
</dbReference>
<evidence type="ECO:0000313" key="7">
    <source>
        <dbReference type="EMBL" id="PKR83735.1"/>
    </source>
</evidence>
<dbReference type="Pfam" id="PF12867">
    <property type="entry name" value="DinB_2"/>
    <property type="match status" value="1"/>
</dbReference>
<dbReference type="EC" id="3.-.-.-" evidence="5"/>
<keyword evidence="2 5" id="KW-0479">Metal-binding</keyword>
<proteinExistence type="inferred from homology"/>
<dbReference type="GO" id="GO:0008270">
    <property type="term" value="F:zinc ion binding"/>
    <property type="evidence" value="ECO:0007669"/>
    <property type="project" value="UniProtKB-UniRule"/>
</dbReference>
<gene>
    <name evidence="7" type="ORF">CWO92_17130</name>
</gene>
<feature type="binding site" evidence="5">
    <location>
        <position position="155"/>
    </location>
    <ligand>
        <name>Zn(2+)</name>
        <dbReference type="ChEBI" id="CHEBI:29105"/>
    </ligand>
</feature>
<keyword evidence="3 5" id="KW-0378">Hydrolase</keyword>
<reference evidence="7 8" key="1">
    <citation type="submission" date="2017-11" db="EMBL/GenBank/DDBJ databases">
        <title>Bacillus camelliae sp. nov., isolated from pu'er tea.</title>
        <authorList>
            <person name="Niu L."/>
        </authorList>
    </citation>
    <scope>NUCLEOTIDE SEQUENCE [LARGE SCALE GENOMIC DNA]</scope>
    <source>
        <strain evidence="7 8">7578-1</strain>
    </source>
</reference>
<dbReference type="NCBIfam" id="NF009807">
    <property type="entry name" value="PRK13291.1"/>
    <property type="match status" value="1"/>
</dbReference>
<comment type="function">
    <text evidence="5">Possible metal-dependent hydrolase.</text>
</comment>
<keyword evidence="1 5" id="KW-0963">Cytoplasm</keyword>
<comment type="caution">
    <text evidence="7">The sequence shown here is derived from an EMBL/GenBank/DDBJ whole genome shotgun (WGS) entry which is preliminary data.</text>
</comment>
<accession>A0A2N3LGP9</accession>
<keyword evidence="8" id="KW-1185">Reference proteome</keyword>
<evidence type="ECO:0000256" key="2">
    <source>
        <dbReference type="ARBA" id="ARBA00022723"/>
    </source>
</evidence>
<dbReference type="InterPro" id="IPR024775">
    <property type="entry name" value="DinB-like"/>
</dbReference>
<dbReference type="RefSeq" id="WP_101355433.1">
    <property type="nucleotide sequence ID" value="NZ_PIQO01000015.1"/>
</dbReference>
<name>A0A2N3LGP9_9BACI</name>
<dbReference type="InterPro" id="IPR034660">
    <property type="entry name" value="DinB/YfiT-like"/>
</dbReference>
<evidence type="ECO:0000256" key="5">
    <source>
        <dbReference type="HAMAP-Rule" id="MF_01256"/>
    </source>
</evidence>
<dbReference type="SUPFAM" id="SSF109854">
    <property type="entry name" value="DinB/YfiT-like putative metalloenzymes"/>
    <property type="match status" value="1"/>
</dbReference>
<evidence type="ECO:0000313" key="8">
    <source>
        <dbReference type="Proteomes" id="UP000233440"/>
    </source>
</evidence>